<gene>
    <name evidence="2" type="ORF">GGX14DRAFT_494353</name>
</gene>
<accession>A0AAD6YFY1</accession>
<dbReference type="GO" id="GO:0006139">
    <property type="term" value="P:nucleobase-containing compound metabolic process"/>
    <property type="evidence" value="ECO:0007669"/>
    <property type="project" value="UniProtKB-ARBA"/>
</dbReference>
<evidence type="ECO:0000313" key="2">
    <source>
        <dbReference type="EMBL" id="KAJ7219341.1"/>
    </source>
</evidence>
<feature type="domain" description="CMP/dCMP-type deaminase" evidence="1">
    <location>
        <begin position="2"/>
        <end position="151"/>
    </location>
</feature>
<dbReference type="InterPro" id="IPR002125">
    <property type="entry name" value="CMP_dCMP_dom"/>
</dbReference>
<dbReference type="PROSITE" id="PS51747">
    <property type="entry name" value="CYT_DCMP_DEAMINASES_2"/>
    <property type="match status" value="1"/>
</dbReference>
<reference evidence="2" key="1">
    <citation type="submission" date="2023-03" db="EMBL/GenBank/DDBJ databases">
        <title>Massive genome expansion in bonnet fungi (Mycena s.s.) driven by repeated elements and novel gene families across ecological guilds.</title>
        <authorList>
            <consortium name="Lawrence Berkeley National Laboratory"/>
            <person name="Harder C.B."/>
            <person name="Miyauchi S."/>
            <person name="Viragh M."/>
            <person name="Kuo A."/>
            <person name="Thoen E."/>
            <person name="Andreopoulos B."/>
            <person name="Lu D."/>
            <person name="Skrede I."/>
            <person name="Drula E."/>
            <person name="Henrissat B."/>
            <person name="Morin E."/>
            <person name="Kohler A."/>
            <person name="Barry K."/>
            <person name="LaButti K."/>
            <person name="Morin E."/>
            <person name="Salamov A."/>
            <person name="Lipzen A."/>
            <person name="Mereny Z."/>
            <person name="Hegedus B."/>
            <person name="Baldrian P."/>
            <person name="Stursova M."/>
            <person name="Weitz H."/>
            <person name="Taylor A."/>
            <person name="Grigoriev I.V."/>
            <person name="Nagy L.G."/>
            <person name="Martin F."/>
            <person name="Kauserud H."/>
        </authorList>
    </citation>
    <scope>NUCLEOTIDE SEQUENCE</scope>
    <source>
        <strain evidence="2">9144</strain>
    </source>
</reference>
<dbReference type="GO" id="GO:0003824">
    <property type="term" value="F:catalytic activity"/>
    <property type="evidence" value="ECO:0007669"/>
    <property type="project" value="InterPro"/>
</dbReference>
<organism evidence="2 3">
    <name type="scientific">Mycena pura</name>
    <dbReference type="NCBI Taxonomy" id="153505"/>
    <lineage>
        <taxon>Eukaryota</taxon>
        <taxon>Fungi</taxon>
        <taxon>Dikarya</taxon>
        <taxon>Basidiomycota</taxon>
        <taxon>Agaricomycotina</taxon>
        <taxon>Agaricomycetes</taxon>
        <taxon>Agaricomycetidae</taxon>
        <taxon>Agaricales</taxon>
        <taxon>Marasmiineae</taxon>
        <taxon>Mycenaceae</taxon>
        <taxon>Mycena</taxon>
    </lineage>
</organism>
<dbReference type="InterPro" id="IPR016193">
    <property type="entry name" value="Cytidine_deaminase-like"/>
</dbReference>
<protein>
    <submittedName>
        <fullName evidence="2">Diaminohydroxyphosphoribosylamino-pyrimidine deaminase</fullName>
    </submittedName>
</protein>
<dbReference type="AlphaFoldDB" id="A0AAD6YFY1"/>
<proteinExistence type="predicted"/>
<dbReference type="Proteomes" id="UP001219525">
    <property type="component" value="Unassembled WGS sequence"/>
</dbReference>
<keyword evidence="3" id="KW-1185">Reference proteome</keyword>
<dbReference type="EMBL" id="JARJCW010000011">
    <property type="protein sequence ID" value="KAJ7219341.1"/>
    <property type="molecule type" value="Genomic_DNA"/>
</dbReference>
<dbReference type="Gene3D" id="3.40.140.10">
    <property type="entry name" value="Cytidine Deaminase, domain 2"/>
    <property type="match status" value="1"/>
</dbReference>
<name>A0AAD6YFY1_9AGAR</name>
<evidence type="ECO:0000259" key="1">
    <source>
        <dbReference type="PROSITE" id="PS51747"/>
    </source>
</evidence>
<evidence type="ECO:0000313" key="3">
    <source>
        <dbReference type="Proteomes" id="UP001219525"/>
    </source>
</evidence>
<sequence length="173" mass="18703">MSSLESTMQLALAEARKCQPTPTAFCVGCVIAVPWPHDDSEPVILSTGYSRELPGNTHAEANALTKLKEIFPAQIQALFPGPNPPRIEDIFTRLDVYTTMEPCSIRTSGLPPCADALIAAGVRRCIIGVGEPDDFVKCEGAQKLKDAGIELIWLSGLEEECLNAARRGHDSQI</sequence>
<feature type="non-terminal residue" evidence="2">
    <location>
        <position position="173"/>
    </location>
</feature>
<dbReference type="Pfam" id="PF18785">
    <property type="entry name" value="Inv-AAD"/>
    <property type="match status" value="1"/>
</dbReference>
<dbReference type="SUPFAM" id="SSF53927">
    <property type="entry name" value="Cytidine deaminase-like"/>
    <property type="match status" value="1"/>
</dbReference>
<comment type="caution">
    <text evidence="2">The sequence shown here is derived from an EMBL/GenBank/DDBJ whole genome shotgun (WGS) entry which is preliminary data.</text>
</comment>